<evidence type="ECO:0000256" key="2">
    <source>
        <dbReference type="ARBA" id="ARBA00005585"/>
    </source>
</evidence>
<reference evidence="14" key="1">
    <citation type="submission" date="2020-08" db="EMBL/GenBank/DDBJ databases">
        <title>Multicomponent nature underlies the extraordinary mechanical properties of spider dragline silk.</title>
        <authorList>
            <person name="Kono N."/>
            <person name="Nakamura H."/>
            <person name="Mori M."/>
            <person name="Yoshida Y."/>
            <person name="Ohtoshi R."/>
            <person name="Malay A.D."/>
            <person name="Moran D.A.P."/>
            <person name="Tomita M."/>
            <person name="Numata K."/>
            <person name="Arakawa K."/>
        </authorList>
    </citation>
    <scope>NUCLEOTIDE SEQUENCE</scope>
</reference>
<feature type="transmembrane region" description="Helical" evidence="12">
    <location>
        <begin position="299"/>
        <end position="318"/>
    </location>
</feature>
<dbReference type="AlphaFoldDB" id="A0A8X6UKI1"/>
<dbReference type="InterPro" id="IPR032190">
    <property type="entry name" value="NPC1_N"/>
</dbReference>
<feature type="transmembrane region" description="Helical" evidence="12">
    <location>
        <begin position="618"/>
        <end position="640"/>
    </location>
</feature>
<feature type="transmembrane region" description="Helical" evidence="12">
    <location>
        <begin position="555"/>
        <end position="576"/>
    </location>
</feature>
<evidence type="ECO:0000259" key="13">
    <source>
        <dbReference type="PROSITE" id="PS50156"/>
    </source>
</evidence>
<dbReference type="InterPro" id="IPR000731">
    <property type="entry name" value="SSD"/>
</dbReference>
<dbReference type="InterPro" id="IPR053958">
    <property type="entry name" value="HMGCR/SNAP/NPC1-like_SSD"/>
</dbReference>
<keyword evidence="6 12" id="KW-1133">Transmembrane helix</keyword>
<dbReference type="Pfam" id="PF12349">
    <property type="entry name" value="Sterol-sensing"/>
    <property type="match status" value="1"/>
</dbReference>
<keyword evidence="5" id="KW-0732">Signal</keyword>
<dbReference type="PANTHER" id="PTHR45727">
    <property type="entry name" value="NPC INTRACELLULAR CHOLESTEROL TRANSPORTER 1"/>
    <property type="match status" value="1"/>
</dbReference>
<dbReference type="Proteomes" id="UP000887013">
    <property type="component" value="Unassembled WGS sequence"/>
</dbReference>
<evidence type="ECO:0000256" key="8">
    <source>
        <dbReference type="ARBA" id="ARBA00023136"/>
    </source>
</evidence>
<comment type="similarity">
    <text evidence="2">Belongs to the patched family.</text>
</comment>
<dbReference type="GO" id="GO:0030299">
    <property type="term" value="P:intestinal cholesterol absorption"/>
    <property type="evidence" value="ECO:0007669"/>
    <property type="project" value="TreeGrafter"/>
</dbReference>
<evidence type="ECO:0000256" key="4">
    <source>
        <dbReference type="ARBA" id="ARBA00022692"/>
    </source>
</evidence>
<evidence type="ECO:0000256" key="11">
    <source>
        <dbReference type="ARBA" id="ARBA00034049"/>
    </source>
</evidence>
<keyword evidence="4 12" id="KW-0812">Transmembrane</keyword>
<evidence type="ECO:0000256" key="5">
    <source>
        <dbReference type="ARBA" id="ARBA00022729"/>
    </source>
</evidence>
<evidence type="ECO:0000256" key="12">
    <source>
        <dbReference type="SAM" id="Phobius"/>
    </source>
</evidence>
<comment type="subcellular location">
    <subcellularLocation>
        <location evidence="1">Membrane</location>
        <topology evidence="1">Multi-pass membrane protein</topology>
    </subcellularLocation>
</comment>
<evidence type="ECO:0000256" key="1">
    <source>
        <dbReference type="ARBA" id="ARBA00004141"/>
    </source>
</evidence>
<keyword evidence="10" id="KW-0325">Glycoprotein</keyword>
<dbReference type="GO" id="GO:0015485">
    <property type="term" value="F:cholesterol binding"/>
    <property type="evidence" value="ECO:0007669"/>
    <property type="project" value="TreeGrafter"/>
</dbReference>
<protein>
    <submittedName>
        <fullName evidence="14">NPC intracellular cholesterol transporter 1</fullName>
    </submittedName>
</protein>
<evidence type="ECO:0000256" key="9">
    <source>
        <dbReference type="ARBA" id="ARBA00023157"/>
    </source>
</evidence>
<dbReference type="InterPro" id="IPR053956">
    <property type="entry name" value="NPC1_MLD"/>
</dbReference>
<dbReference type="PROSITE" id="PS50156">
    <property type="entry name" value="SSD"/>
    <property type="match status" value="1"/>
</dbReference>
<dbReference type="GO" id="GO:0005886">
    <property type="term" value="C:plasma membrane"/>
    <property type="evidence" value="ECO:0007669"/>
    <property type="project" value="TreeGrafter"/>
</dbReference>
<comment type="catalytic activity">
    <reaction evidence="11">
        <text>cholesterol(in) = cholesterol(out)</text>
        <dbReference type="Rhea" id="RHEA:39747"/>
        <dbReference type="ChEBI" id="CHEBI:16113"/>
    </reaction>
</comment>
<dbReference type="SUPFAM" id="SSF82866">
    <property type="entry name" value="Multidrug efflux transporter AcrB transmembrane domain"/>
    <property type="match status" value="1"/>
</dbReference>
<evidence type="ECO:0000256" key="3">
    <source>
        <dbReference type="ARBA" id="ARBA00022448"/>
    </source>
</evidence>
<evidence type="ECO:0000256" key="7">
    <source>
        <dbReference type="ARBA" id="ARBA00023055"/>
    </source>
</evidence>
<keyword evidence="15" id="KW-1185">Reference proteome</keyword>
<evidence type="ECO:0000256" key="10">
    <source>
        <dbReference type="ARBA" id="ARBA00023180"/>
    </source>
</evidence>
<evidence type="ECO:0000256" key="6">
    <source>
        <dbReference type="ARBA" id="ARBA00022989"/>
    </source>
</evidence>
<evidence type="ECO:0000313" key="14">
    <source>
        <dbReference type="EMBL" id="GFU44343.1"/>
    </source>
</evidence>
<dbReference type="GO" id="GO:0042632">
    <property type="term" value="P:cholesterol homeostasis"/>
    <property type="evidence" value="ECO:0007669"/>
    <property type="project" value="TreeGrafter"/>
</dbReference>
<keyword evidence="3" id="KW-0813">Transport</keyword>
<dbReference type="GO" id="GO:0015918">
    <property type="term" value="P:sterol transport"/>
    <property type="evidence" value="ECO:0007669"/>
    <property type="project" value="TreeGrafter"/>
</dbReference>
<dbReference type="EMBL" id="BMAW01085757">
    <property type="protein sequence ID" value="GFU44343.1"/>
    <property type="molecule type" value="Genomic_DNA"/>
</dbReference>
<name>A0A8X6UKI1_NEPPI</name>
<keyword evidence="8 12" id="KW-0472">Membrane</keyword>
<feature type="transmembrane region" description="Helical" evidence="12">
    <location>
        <begin position="588"/>
        <end position="612"/>
    </location>
</feature>
<keyword evidence="7" id="KW-0445">Lipid transport</keyword>
<dbReference type="Pfam" id="PF16414">
    <property type="entry name" value="NPC1_N"/>
    <property type="match status" value="1"/>
</dbReference>
<feature type="non-terminal residue" evidence="14">
    <location>
        <position position="644"/>
    </location>
</feature>
<accession>A0A8X6UKI1</accession>
<evidence type="ECO:0000313" key="15">
    <source>
        <dbReference type="Proteomes" id="UP000887013"/>
    </source>
</evidence>
<dbReference type="OrthoDB" id="6510177at2759"/>
<dbReference type="PANTHER" id="PTHR45727:SF2">
    <property type="entry name" value="NPC INTRACELLULAR CHOLESTEROL TRANSPORTER 1"/>
    <property type="match status" value="1"/>
</dbReference>
<keyword evidence="9" id="KW-1015">Disulfide bond</keyword>
<feature type="transmembrane region" description="Helical" evidence="12">
    <location>
        <begin position="193"/>
        <end position="214"/>
    </location>
</feature>
<organism evidence="14 15">
    <name type="scientific">Nephila pilipes</name>
    <name type="common">Giant wood spider</name>
    <name type="synonym">Nephila maculata</name>
    <dbReference type="NCBI Taxonomy" id="299642"/>
    <lineage>
        <taxon>Eukaryota</taxon>
        <taxon>Metazoa</taxon>
        <taxon>Ecdysozoa</taxon>
        <taxon>Arthropoda</taxon>
        <taxon>Chelicerata</taxon>
        <taxon>Arachnida</taxon>
        <taxon>Araneae</taxon>
        <taxon>Araneomorphae</taxon>
        <taxon>Entelegynae</taxon>
        <taxon>Araneoidea</taxon>
        <taxon>Nephilidae</taxon>
        <taxon>Nephila</taxon>
    </lineage>
</organism>
<gene>
    <name evidence="14" type="primary">NPC1</name>
    <name evidence="14" type="ORF">NPIL_154271</name>
</gene>
<feature type="domain" description="SSD" evidence="13">
    <location>
        <begin position="554"/>
        <end position="644"/>
    </location>
</feature>
<comment type="caution">
    <text evidence="14">The sequence shown here is derived from an EMBL/GenBank/DDBJ whole genome shotgun (WGS) entry which is preliminary data.</text>
</comment>
<sequence>MLEALGLSRCPSCMHNFRQLVCYLSCSPWQSRILNVTRSRWIETDENTQVEAVDEVDYHVSELYAYLLYESCKDVQGLIPGTVIVDFLCGSWGGSHCNPERWMEFMGTTPADGGYSPFKINHVLHVEDKIKIDGHTFFPFKEPTYKCSESPKPGVEACSCYDCKESCSALALTPPFFPDPPEPFLIFEADGTIIISISIFILFVIIITLIFYFLKSPGHSKHQPVPFLESTPMCVNLGSLEEIEPLRSKNKPTVSPNKGIQNISQKLANRISKNAGYCLERQLEATFTSWGLFVSRRPVTVMVFSLLTFMVLSFGLILNFDVITNPVDLWVSSSSEARRDMEDYNKYFGPFYRIEHIIITPTNQEQFHHSIVVNHELKNISWGPAFQQDFLLAALDLQLQIENLTSTLDNTTVHLKDVCLSPLKPLNTECAIQSFFGFFQNEEEFFRNTTKYLEHFKSCSQVSTNAKCFAPFGGPIDSAAVVLGGFGNSFDSARALIITIPVPNYNDAAMTLKAKIWEAEFLTFIKNYSHPLMNVAFKAERSIQDEIERGSRSDLLPIAVSYLLMLFYITASLGEYNGCKTCLVESKFTLGFVGVLIVLLSVLSSLGLLSFLGIPITLIIVEVIPFLVLAVGVDNIFILVQAFQ</sequence>
<proteinExistence type="inferred from homology"/>
<dbReference type="Pfam" id="PF22314">
    <property type="entry name" value="NPC1_MLD"/>
    <property type="match status" value="1"/>
</dbReference>